<dbReference type="InterPro" id="IPR016205">
    <property type="entry name" value="Glycerol_DH"/>
</dbReference>
<feature type="binding site" evidence="10">
    <location>
        <position position="122"/>
    </location>
    <ligand>
        <name>glycerol</name>
        <dbReference type="ChEBI" id="CHEBI:17754"/>
    </ligand>
</feature>
<comment type="pathway">
    <text evidence="5">Polyol metabolism; glycerol fermentation; glycerone phosphate from glycerol (oxidative route): step 1/2.</text>
</comment>
<comment type="catalytic activity">
    <reaction evidence="8">
        <text>glycerol + NAD(+) = dihydroxyacetone + NADH + H(+)</text>
        <dbReference type="Rhea" id="RHEA:13769"/>
        <dbReference type="ChEBI" id="CHEBI:15378"/>
        <dbReference type="ChEBI" id="CHEBI:16016"/>
        <dbReference type="ChEBI" id="CHEBI:17754"/>
        <dbReference type="ChEBI" id="CHEBI:57540"/>
        <dbReference type="ChEBI" id="CHEBI:57945"/>
        <dbReference type="EC" id="1.1.1.6"/>
    </reaction>
</comment>
<dbReference type="GO" id="GO:0005829">
    <property type="term" value="C:cytosol"/>
    <property type="evidence" value="ECO:0007669"/>
    <property type="project" value="TreeGrafter"/>
</dbReference>
<feature type="binding site" evidence="11">
    <location>
        <position position="128"/>
    </location>
    <ligand>
        <name>NAD(+)</name>
        <dbReference type="ChEBI" id="CHEBI:57540"/>
    </ligand>
</feature>
<dbReference type="GO" id="GO:0008888">
    <property type="term" value="F:glycerol dehydrogenase (NAD+) activity"/>
    <property type="evidence" value="ECO:0007669"/>
    <property type="project" value="UniProtKB-EC"/>
</dbReference>
<evidence type="ECO:0000256" key="11">
    <source>
        <dbReference type="PIRSR" id="PIRSR000112-3"/>
    </source>
</evidence>
<dbReference type="Proteomes" id="UP000238205">
    <property type="component" value="Unassembled WGS sequence"/>
</dbReference>
<feature type="binding site" evidence="11">
    <location>
        <begin position="117"/>
        <end position="120"/>
    </location>
    <ligand>
        <name>NAD(+)</name>
        <dbReference type="ChEBI" id="CHEBI:57540"/>
    </ligand>
</feature>
<dbReference type="Pfam" id="PF00465">
    <property type="entry name" value="Fe-ADH"/>
    <property type="match status" value="1"/>
</dbReference>
<accession>A0A2T0W722</accession>
<evidence type="ECO:0000313" key="14">
    <source>
        <dbReference type="Proteomes" id="UP000238205"/>
    </source>
</evidence>
<evidence type="ECO:0000259" key="12">
    <source>
        <dbReference type="Pfam" id="PF00465"/>
    </source>
</evidence>
<evidence type="ECO:0000256" key="10">
    <source>
        <dbReference type="PIRSR" id="PIRSR000112-2"/>
    </source>
</evidence>
<feature type="binding site" evidence="9">
    <location>
        <position position="273"/>
    </location>
    <ligand>
        <name>glycerol</name>
        <dbReference type="ChEBI" id="CHEBI:17754"/>
    </ligand>
</feature>
<name>A0A2T0W722_9LACT</name>
<dbReference type="PANTHER" id="PTHR43616:SF5">
    <property type="entry name" value="GLYCEROL DEHYDROGENASE 1"/>
    <property type="match status" value="1"/>
</dbReference>
<evidence type="ECO:0000313" key="13">
    <source>
        <dbReference type="EMBL" id="PRY82510.1"/>
    </source>
</evidence>
<evidence type="ECO:0000256" key="4">
    <source>
        <dbReference type="ARBA" id="ARBA00023027"/>
    </source>
</evidence>
<dbReference type="GO" id="GO:0046872">
    <property type="term" value="F:metal ion binding"/>
    <property type="evidence" value="ECO:0007669"/>
    <property type="project" value="UniProtKB-KW"/>
</dbReference>
<feature type="binding site" evidence="11">
    <location>
        <position position="132"/>
    </location>
    <ligand>
        <name>NAD(+)</name>
        <dbReference type="ChEBI" id="CHEBI:57540"/>
    </ligand>
</feature>
<sequence>MQKYIFKSPSRYIQGNGVIEELGKETESVGKKSLLLSDEVVWDITKDFISDSFKDSESEYEFEQFNGEASTKEIDRLIDKGTELEVDSVIGVGGGKTLDTAKAVSDGLKVPVIIVPTTASTDAPTSALSVIYSNDGVFEGYKFYDKNPDLVLVDTGIVVKAPLHLFASGMSDAMATLVEVKAAMKRNSDTMAGGKTTFAAKAIAEMAEEVLFTHGLSAYKAVKEQLVTPQVDAIVEANTLLSGLGFENGGLAGAHAIHNGFTAVDGDIHDLTHGQKVAYGVLVQLVLERKSGEEIKRYIDFFKAIDMPTTLEDMHLDGKSFDDLLEIGKLATAEGETMENLDPEITAEEIAQAILAVNELSKPD</sequence>
<dbReference type="Gene3D" id="3.40.50.1970">
    <property type="match status" value="1"/>
</dbReference>
<dbReference type="NCBIfam" id="NF006941">
    <property type="entry name" value="PRK09423.1"/>
    <property type="match status" value="1"/>
</dbReference>
<keyword evidence="14" id="KW-1185">Reference proteome</keyword>
<protein>
    <recommendedName>
        <fullName evidence="7">Glycerol dehydrogenase</fullName>
        <ecNumber evidence="6">1.1.1.6</ecNumber>
    </recommendedName>
</protein>
<feature type="binding site" evidence="9">
    <location>
        <position position="255"/>
    </location>
    <ligand>
        <name>glycerol</name>
        <dbReference type="ChEBI" id="CHEBI:17754"/>
    </ligand>
</feature>
<organism evidence="13 14">
    <name type="scientific">Alkalibacterium olivapovliticus</name>
    <dbReference type="NCBI Taxonomy" id="99907"/>
    <lineage>
        <taxon>Bacteria</taxon>
        <taxon>Bacillati</taxon>
        <taxon>Bacillota</taxon>
        <taxon>Bacilli</taxon>
        <taxon>Lactobacillales</taxon>
        <taxon>Carnobacteriaceae</taxon>
        <taxon>Alkalibacterium</taxon>
    </lineage>
</organism>
<reference evidence="13 14" key="1">
    <citation type="submission" date="2018-03" db="EMBL/GenBank/DDBJ databases">
        <title>Genomic Encyclopedia of Archaeal and Bacterial Type Strains, Phase II (KMG-II): from individual species to whole genera.</title>
        <authorList>
            <person name="Goeker M."/>
        </authorList>
    </citation>
    <scope>NUCLEOTIDE SEQUENCE [LARGE SCALE GENOMIC DNA]</scope>
    <source>
        <strain evidence="13 14">DSM 13175</strain>
    </source>
</reference>
<evidence type="ECO:0000256" key="9">
    <source>
        <dbReference type="PIRSR" id="PIRSR000112-1"/>
    </source>
</evidence>
<keyword evidence="2 9" id="KW-0479">Metal-binding</keyword>
<dbReference type="CDD" id="cd08170">
    <property type="entry name" value="GlyDH"/>
    <property type="match status" value="1"/>
</dbReference>
<keyword evidence="3" id="KW-0560">Oxidoreductase</keyword>
<dbReference type="PANTHER" id="PTHR43616">
    <property type="entry name" value="GLYCEROL DEHYDROGENASE"/>
    <property type="match status" value="1"/>
</dbReference>
<keyword evidence="9" id="KW-0862">Zinc</keyword>
<dbReference type="Gene3D" id="1.20.1090.10">
    <property type="entry name" value="Dehydroquinate synthase-like - alpha domain"/>
    <property type="match status" value="1"/>
</dbReference>
<dbReference type="EC" id="1.1.1.6" evidence="6"/>
<feature type="binding site" evidence="9">
    <location>
        <position position="172"/>
    </location>
    <ligand>
        <name>glycerol</name>
        <dbReference type="ChEBI" id="CHEBI:17754"/>
    </ligand>
</feature>
<evidence type="ECO:0000256" key="7">
    <source>
        <dbReference type="ARBA" id="ARBA00040132"/>
    </source>
</evidence>
<comment type="cofactor">
    <cofactor evidence="9">
        <name>Zn(2+)</name>
        <dbReference type="ChEBI" id="CHEBI:29105"/>
    </cofactor>
    <text evidence="9">Binds 1 zinc ion per subunit.</text>
</comment>
<evidence type="ECO:0000256" key="2">
    <source>
        <dbReference type="ARBA" id="ARBA00022723"/>
    </source>
</evidence>
<feature type="binding site" evidence="11">
    <location>
        <position position="126"/>
    </location>
    <ligand>
        <name>NAD(+)</name>
        <dbReference type="ChEBI" id="CHEBI:57540"/>
    </ligand>
</feature>
<evidence type="ECO:0000256" key="3">
    <source>
        <dbReference type="ARBA" id="ARBA00023002"/>
    </source>
</evidence>
<feature type="binding site" evidence="11">
    <location>
        <begin position="95"/>
        <end position="99"/>
    </location>
    <ligand>
        <name>NAD(+)</name>
        <dbReference type="ChEBI" id="CHEBI:57540"/>
    </ligand>
</feature>
<dbReference type="AlphaFoldDB" id="A0A2T0W722"/>
<keyword evidence="4 11" id="KW-0520">NAD</keyword>
<comment type="similarity">
    <text evidence="1">Belongs to the iron-containing alcohol dehydrogenase family.</text>
</comment>
<dbReference type="OrthoDB" id="5198708at2"/>
<evidence type="ECO:0000256" key="8">
    <source>
        <dbReference type="ARBA" id="ARBA00049006"/>
    </source>
</evidence>
<evidence type="ECO:0000256" key="6">
    <source>
        <dbReference type="ARBA" id="ARBA00039147"/>
    </source>
</evidence>
<dbReference type="PIRSF" id="PIRSF000112">
    <property type="entry name" value="Glycerol_dehydrogenase"/>
    <property type="match status" value="1"/>
</dbReference>
<evidence type="ECO:0000256" key="5">
    <source>
        <dbReference type="ARBA" id="ARBA00037918"/>
    </source>
</evidence>
<evidence type="ECO:0000256" key="1">
    <source>
        <dbReference type="ARBA" id="ARBA00007358"/>
    </source>
</evidence>
<comment type="caution">
    <text evidence="13">The sequence shown here is derived from an EMBL/GenBank/DDBJ whole genome shotgun (WGS) entry which is preliminary data.</text>
</comment>
<dbReference type="InterPro" id="IPR018211">
    <property type="entry name" value="ADH_Fe_CS"/>
</dbReference>
<dbReference type="PROSITE" id="PS00913">
    <property type="entry name" value="ADH_IRON_1"/>
    <property type="match status" value="1"/>
</dbReference>
<dbReference type="RefSeq" id="WP_106193331.1">
    <property type="nucleotide sequence ID" value="NZ_PVTO01000011.1"/>
</dbReference>
<dbReference type="InterPro" id="IPR001670">
    <property type="entry name" value="ADH_Fe/GldA"/>
</dbReference>
<proteinExistence type="inferred from homology"/>
<feature type="domain" description="Alcohol dehydrogenase iron-type/glycerol dehydrogenase GldA" evidence="12">
    <location>
        <begin position="9"/>
        <end position="155"/>
    </location>
</feature>
<dbReference type="EMBL" id="PVTO01000011">
    <property type="protein sequence ID" value="PRY82510.1"/>
    <property type="molecule type" value="Genomic_DNA"/>
</dbReference>
<gene>
    <name evidence="13" type="ORF">CLV38_11160</name>
</gene>
<dbReference type="SUPFAM" id="SSF56796">
    <property type="entry name" value="Dehydroquinate synthase-like"/>
    <property type="match status" value="1"/>
</dbReference>